<feature type="domain" description="Toprim" evidence="2">
    <location>
        <begin position="242"/>
        <end position="337"/>
    </location>
</feature>
<dbReference type="Proteomes" id="UP000672009">
    <property type="component" value="Chromosome"/>
</dbReference>
<evidence type="ECO:0000259" key="2">
    <source>
        <dbReference type="Pfam" id="PF13362"/>
    </source>
</evidence>
<protein>
    <submittedName>
        <fullName evidence="3">Toprim domain-containing protein</fullName>
    </submittedName>
</protein>
<proteinExistence type="predicted"/>
<gene>
    <name evidence="3" type="ORF">J9260_13380</name>
</gene>
<feature type="compositionally biased region" description="Polar residues" evidence="1">
    <location>
        <begin position="23"/>
        <end position="35"/>
    </location>
</feature>
<sequence>MSTTQRKAPSVTSTRGDSKFNDLSRNYSATAEKQPPTTLTSAEILRNFQQVMIENIKHAPDDIQATGKLERFSCNGKADDLAGWYVCHEYHLMHNNQACWGMIGIFGDWRNGLTFKWDSFSEFYALSRAQRQELERKQQEQVAQRQAERAAKAANAHRQAVKMWLSAQPANTAHPYLMRKQVGAWGIRQLGELLLIPLCDLDGTLHSVQTITPDGSKRFLTGTPKRGMFHLIGDSLTHPEGVYLCEGYATGASLYQAYGLPVLVGFDAGNLLPVATAYRQRFAHTPLTVCADNDRKTPGNPGLTKAREVAATLPCVGLIVPEFPDSAPLTLSDFNDLTALLGSNAHKETT</sequence>
<dbReference type="InterPro" id="IPR006171">
    <property type="entry name" value="TOPRIM_dom"/>
</dbReference>
<feature type="region of interest" description="Disordered" evidence="1">
    <location>
        <begin position="1"/>
        <end position="35"/>
    </location>
</feature>
<evidence type="ECO:0000256" key="1">
    <source>
        <dbReference type="SAM" id="MobiDB-lite"/>
    </source>
</evidence>
<dbReference type="KEGG" id="tun:J9260_13380"/>
<evidence type="ECO:0000313" key="3">
    <source>
        <dbReference type="EMBL" id="QTR52689.1"/>
    </source>
</evidence>
<dbReference type="CDD" id="cd01029">
    <property type="entry name" value="TOPRIM_primases"/>
    <property type="match status" value="1"/>
</dbReference>
<dbReference type="RefSeq" id="WP_210218229.1">
    <property type="nucleotide sequence ID" value="NZ_CP072793.1"/>
</dbReference>
<feature type="compositionally biased region" description="Polar residues" evidence="1">
    <location>
        <begin position="1"/>
        <end position="15"/>
    </location>
</feature>
<name>A0A975F812_9GAMM</name>
<keyword evidence="4" id="KW-1185">Reference proteome</keyword>
<dbReference type="AlphaFoldDB" id="A0A975F812"/>
<organism evidence="3 4">
    <name type="scientific">Thiothrix unzii</name>
    <dbReference type="NCBI Taxonomy" id="111769"/>
    <lineage>
        <taxon>Bacteria</taxon>
        <taxon>Pseudomonadati</taxon>
        <taxon>Pseudomonadota</taxon>
        <taxon>Gammaproteobacteria</taxon>
        <taxon>Thiotrichales</taxon>
        <taxon>Thiotrichaceae</taxon>
        <taxon>Thiothrix</taxon>
    </lineage>
</organism>
<dbReference type="EMBL" id="CP072793">
    <property type="protein sequence ID" value="QTR52689.1"/>
    <property type="molecule type" value="Genomic_DNA"/>
</dbReference>
<evidence type="ECO:0000313" key="4">
    <source>
        <dbReference type="Proteomes" id="UP000672009"/>
    </source>
</evidence>
<accession>A0A975F812</accession>
<reference evidence="3" key="1">
    <citation type="submission" date="2021-04" db="EMBL/GenBank/DDBJ databases">
        <title>Genomics, taxonomy and metabolism of representatives of sulfur bacteria of the genus Thiothrix: Thiothrix fructosivorans QT, Thiothrix unzii A1T and three new species, Thiothrix subterranea sp. nov., Thiothrix litoralis sp. nov. and 'Candidatus Thiothrix anitrata' sp. nov.</title>
        <authorList>
            <person name="Ravin N.V."/>
            <person name="Smolyakov D."/>
            <person name="Rudenko T.S."/>
            <person name="Mardanov A.V."/>
            <person name="Beletsky A.V."/>
            <person name="Markov N.D."/>
            <person name="Fomenkov A.I."/>
            <person name="Roberts R.J."/>
            <person name="Karnachuk O.V."/>
            <person name="Novikov A."/>
            <person name="Grabovich M.Y."/>
        </authorList>
    </citation>
    <scope>NUCLEOTIDE SEQUENCE</scope>
    <source>
        <strain evidence="3">A1</strain>
    </source>
</reference>
<dbReference type="Pfam" id="PF13362">
    <property type="entry name" value="Toprim_3"/>
    <property type="match status" value="1"/>
</dbReference>
<dbReference type="InterPro" id="IPR034154">
    <property type="entry name" value="TOPRIM_DnaG/twinkle"/>
</dbReference>